<sequence length="78" mass="8971">TILRYDVSKNFLESDVGVNFEAMGMTTISYSPVRSVETQMKHRFRQNLLQATALTPRRIGASWIMIGGSLMSRRWKFS</sequence>
<evidence type="ECO:0000313" key="1">
    <source>
        <dbReference type="EMBL" id="MCE2055359.1"/>
    </source>
</evidence>
<protein>
    <submittedName>
        <fullName evidence="1">Uncharacterized protein</fullName>
    </submittedName>
</protein>
<evidence type="ECO:0000313" key="2">
    <source>
        <dbReference type="Proteomes" id="UP000823775"/>
    </source>
</evidence>
<name>A0ABS8W439_DATST</name>
<proteinExistence type="predicted"/>
<dbReference type="EMBL" id="JACEIK010006262">
    <property type="protein sequence ID" value="MCE2055359.1"/>
    <property type="molecule type" value="Genomic_DNA"/>
</dbReference>
<comment type="caution">
    <text evidence="1">The sequence shown here is derived from an EMBL/GenBank/DDBJ whole genome shotgun (WGS) entry which is preliminary data.</text>
</comment>
<organism evidence="1 2">
    <name type="scientific">Datura stramonium</name>
    <name type="common">Jimsonweed</name>
    <name type="synonym">Common thornapple</name>
    <dbReference type="NCBI Taxonomy" id="4076"/>
    <lineage>
        <taxon>Eukaryota</taxon>
        <taxon>Viridiplantae</taxon>
        <taxon>Streptophyta</taxon>
        <taxon>Embryophyta</taxon>
        <taxon>Tracheophyta</taxon>
        <taxon>Spermatophyta</taxon>
        <taxon>Magnoliopsida</taxon>
        <taxon>eudicotyledons</taxon>
        <taxon>Gunneridae</taxon>
        <taxon>Pentapetalae</taxon>
        <taxon>asterids</taxon>
        <taxon>lamiids</taxon>
        <taxon>Solanales</taxon>
        <taxon>Solanaceae</taxon>
        <taxon>Solanoideae</taxon>
        <taxon>Datureae</taxon>
        <taxon>Datura</taxon>
    </lineage>
</organism>
<dbReference type="Proteomes" id="UP000823775">
    <property type="component" value="Unassembled WGS sequence"/>
</dbReference>
<accession>A0ABS8W439</accession>
<keyword evidence="2" id="KW-1185">Reference proteome</keyword>
<feature type="non-terminal residue" evidence="1">
    <location>
        <position position="1"/>
    </location>
</feature>
<gene>
    <name evidence="1" type="ORF">HAX54_042477</name>
</gene>
<reference evidence="1 2" key="1">
    <citation type="journal article" date="2021" name="BMC Genomics">
        <title>Datura genome reveals duplications of psychoactive alkaloid biosynthetic genes and high mutation rate following tissue culture.</title>
        <authorList>
            <person name="Rajewski A."/>
            <person name="Carter-House D."/>
            <person name="Stajich J."/>
            <person name="Litt A."/>
        </authorList>
    </citation>
    <scope>NUCLEOTIDE SEQUENCE [LARGE SCALE GENOMIC DNA]</scope>
    <source>
        <strain evidence="1">AR-01</strain>
    </source>
</reference>